<dbReference type="EMBL" id="BPQV01000014">
    <property type="protein sequence ID" value="GJE29227.1"/>
    <property type="molecule type" value="Genomic_DNA"/>
</dbReference>
<protein>
    <submittedName>
        <fullName evidence="2">Uncharacterized protein</fullName>
    </submittedName>
</protein>
<comment type="caution">
    <text evidence="2">The sequence shown here is derived from an EMBL/GenBank/DDBJ whole genome shotgun (WGS) entry which is preliminary data.</text>
</comment>
<dbReference type="RefSeq" id="WP_238313514.1">
    <property type="nucleotide sequence ID" value="NZ_BPQV01000014.1"/>
</dbReference>
<feature type="region of interest" description="Disordered" evidence="1">
    <location>
        <begin position="116"/>
        <end position="167"/>
    </location>
</feature>
<evidence type="ECO:0000313" key="3">
    <source>
        <dbReference type="Proteomes" id="UP001055156"/>
    </source>
</evidence>
<keyword evidence="3" id="KW-1185">Reference proteome</keyword>
<accession>A0ABQ4TGR0</accession>
<gene>
    <name evidence="2" type="ORF">LKMONMHP_4106</name>
</gene>
<sequence>MDVNLRSLSDFKRFLRTPGATIQIVHNTLIERQSEEMQAAYRRKGMYEPRTVHALSKKAAVFAVRGHDTNVWLYWDKGTRKWRFSGDTVAVPLHAALGPADEVVYRCSLNEALPEPATVPSSVASRGKPGAAAAKRLREARRTGAPDSEPPSFEQLEPSFGPSYRRD</sequence>
<proteinExistence type="predicted"/>
<evidence type="ECO:0000256" key="1">
    <source>
        <dbReference type="SAM" id="MobiDB-lite"/>
    </source>
</evidence>
<organism evidence="2 3">
    <name type="scientific">Methylobacterium organophilum</name>
    <dbReference type="NCBI Taxonomy" id="410"/>
    <lineage>
        <taxon>Bacteria</taxon>
        <taxon>Pseudomonadati</taxon>
        <taxon>Pseudomonadota</taxon>
        <taxon>Alphaproteobacteria</taxon>
        <taxon>Hyphomicrobiales</taxon>
        <taxon>Methylobacteriaceae</taxon>
        <taxon>Methylobacterium</taxon>
    </lineage>
</organism>
<reference evidence="2" key="2">
    <citation type="submission" date="2021-08" db="EMBL/GenBank/DDBJ databases">
        <authorList>
            <person name="Tani A."/>
            <person name="Ola A."/>
            <person name="Ogura Y."/>
            <person name="Katsura K."/>
            <person name="Hayashi T."/>
        </authorList>
    </citation>
    <scope>NUCLEOTIDE SEQUENCE</scope>
    <source>
        <strain evidence="2">NBRC 15689</strain>
    </source>
</reference>
<evidence type="ECO:0000313" key="2">
    <source>
        <dbReference type="EMBL" id="GJE29227.1"/>
    </source>
</evidence>
<reference evidence="2" key="1">
    <citation type="journal article" date="2021" name="Front. Microbiol.">
        <title>Comprehensive Comparative Genomics and Phenotyping of Methylobacterium Species.</title>
        <authorList>
            <person name="Alessa O."/>
            <person name="Ogura Y."/>
            <person name="Fujitani Y."/>
            <person name="Takami H."/>
            <person name="Hayashi T."/>
            <person name="Sahin N."/>
            <person name="Tani A."/>
        </authorList>
    </citation>
    <scope>NUCLEOTIDE SEQUENCE</scope>
    <source>
        <strain evidence="2">NBRC 15689</strain>
    </source>
</reference>
<dbReference type="Proteomes" id="UP001055156">
    <property type="component" value="Unassembled WGS sequence"/>
</dbReference>
<name>A0ABQ4TGR0_METOR</name>